<evidence type="ECO:0000256" key="7">
    <source>
        <dbReference type="ARBA" id="ARBA00023180"/>
    </source>
</evidence>
<evidence type="ECO:0000256" key="13">
    <source>
        <dbReference type="ARBA" id="ARBA00038933"/>
    </source>
</evidence>
<evidence type="ECO:0000256" key="3">
    <source>
        <dbReference type="ARBA" id="ARBA00022525"/>
    </source>
</evidence>
<dbReference type="InterPro" id="IPR012334">
    <property type="entry name" value="Pectin_lyas_fold"/>
</dbReference>
<evidence type="ECO:0000256" key="10">
    <source>
        <dbReference type="ARBA" id="ARBA00023316"/>
    </source>
</evidence>
<keyword evidence="8" id="KW-0119">Carbohydrate metabolism</keyword>
<evidence type="ECO:0000313" key="17">
    <source>
        <dbReference type="Proteomes" id="UP000186601"/>
    </source>
</evidence>
<keyword evidence="11" id="KW-0624">Polysaccharide degradation</keyword>
<evidence type="ECO:0000256" key="12">
    <source>
        <dbReference type="ARBA" id="ARBA00037312"/>
    </source>
</evidence>
<dbReference type="GO" id="GO:0005576">
    <property type="term" value="C:extracellular region"/>
    <property type="evidence" value="ECO:0007669"/>
    <property type="project" value="UniProtKB-SubCell"/>
</dbReference>
<dbReference type="GO" id="GO:0071555">
    <property type="term" value="P:cell wall organization"/>
    <property type="evidence" value="ECO:0007669"/>
    <property type="project" value="UniProtKB-KW"/>
</dbReference>
<dbReference type="InterPro" id="IPR000743">
    <property type="entry name" value="Glyco_hydro_28"/>
</dbReference>
<dbReference type="AlphaFoldDB" id="A0A2R6NLU4"/>
<sequence>MTGLQNTHISVQGTIKFNPNIPYWSGNGFFIPFQTQITFWLLGGNNLVLDGGGTLDGQGQAWYDAFAKNSSLARPITLTLYQAKNVTVENLHMINSPEWVNLVNEGEQIVYRNLNISAVSTSENGAANTDGWDIYRSNNVIIENSMINNGDDCVSFKPKYSCFSLQFLFPLTISTTHRNIKMSNAQNGARIKAWAGQGVGSGIVKNITFLNFSETNVDNPVIIDQVSQLQEYKPFSN</sequence>
<dbReference type="PANTHER" id="PTHR31736:SF12">
    <property type="entry name" value="EXO-POLYGALACTURONASE, PUTATIVE-RELATED"/>
    <property type="match status" value="1"/>
</dbReference>
<evidence type="ECO:0000256" key="2">
    <source>
        <dbReference type="ARBA" id="ARBA00008834"/>
    </source>
</evidence>
<keyword evidence="9 15" id="KW-0326">Glycosidase</keyword>
<keyword evidence="3" id="KW-0964">Secreted</keyword>
<dbReference type="OrthoDB" id="187139at2759"/>
<evidence type="ECO:0000256" key="6">
    <source>
        <dbReference type="ARBA" id="ARBA00023157"/>
    </source>
</evidence>
<evidence type="ECO:0000256" key="4">
    <source>
        <dbReference type="ARBA" id="ARBA00022729"/>
    </source>
</evidence>
<evidence type="ECO:0000256" key="1">
    <source>
        <dbReference type="ARBA" id="ARBA00004613"/>
    </source>
</evidence>
<dbReference type="STRING" id="98765.A0A2R6NLU4"/>
<keyword evidence="7" id="KW-0325">Glycoprotein</keyword>
<name>A0A2R6NLU4_9APHY</name>
<dbReference type="Pfam" id="PF00295">
    <property type="entry name" value="Glyco_hydro_28"/>
    <property type="match status" value="2"/>
</dbReference>
<evidence type="ECO:0000256" key="5">
    <source>
        <dbReference type="ARBA" id="ARBA00022801"/>
    </source>
</evidence>
<evidence type="ECO:0000256" key="14">
    <source>
        <dbReference type="ARBA" id="ARBA00048766"/>
    </source>
</evidence>
<evidence type="ECO:0000256" key="15">
    <source>
        <dbReference type="RuleBase" id="RU361169"/>
    </source>
</evidence>
<evidence type="ECO:0000256" key="8">
    <source>
        <dbReference type="ARBA" id="ARBA00023277"/>
    </source>
</evidence>
<organism evidence="16 17">
    <name type="scientific">Hermanssonia centrifuga</name>
    <dbReference type="NCBI Taxonomy" id="98765"/>
    <lineage>
        <taxon>Eukaryota</taxon>
        <taxon>Fungi</taxon>
        <taxon>Dikarya</taxon>
        <taxon>Basidiomycota</taxon>
        <taxon>Agaricomycotina</taxon>
        <taxon>Agaricomycetes</taxon>
        <taxon>Polyporales</taxon>
        <taxon>Meruliaceae</taxon>
        <taxon>Hermanssonia</taxon>
    </lineage>
</organism>
<evidence type="ECO:0000313" key="16">
    <source>
        <dbReference type="EMBL" id="PSR73357.1"/>
    </source>
</evidence>
<dbReference type="SUPFAM" id="SSF51126">
    <property type="entry name" value="Pectin lyase-like"/>
    <property type="match status" value="1"/>
</dbReference>
<keyword evidence="6" id="KW-1015">Disulfide bond</keyword>
<dbReference type="GO" id="GO:0004650">
    <property type="term" value="F:polygalacturonase activity"/>
    <property type="evidence" value="ECO:0007669"/>
    <property type="project" value="InterPro"/>
</dbReference>
<dbReference type="EMBL" id="MLYV02001080">
    <property type="protein sequence ID" value="PSR73357.1"/>
    <property type="molecule type" value="Genomic_DNA"/>
</dbReference>
<dbReference type="EC" id="3.2.1.67" evidence="13"/>
<dbReference type="InterPro" id="IPR011050">
    <property type="entry name" value="Pectin_lyase_fold/virulence"/>
</dbReference>
<dbReference type="Proteomes" id="UP000186601">
    <property type="component" value="Unassembled WGS sequence"/>
</dbReference>
<accession>A0A2R6NLU4</accession>
<comment type="subcellular location">
    <subcellularLocation>
        <location evidence="1">Secreted</location>
    </subcellularLocation>
</comment>
<dbReference type="PANTHER" id="PTHR31736">
    <property type="match status" value="1"/>
</dbReference>
<comment type="function">
    <text evidence="12">Specific in hydrolyzing the terminal glycosidic bond of polygalacturonic acid and oligogalacturonates.</text>
</comment>
<evidence type="ECO:0000256" key="9">
    <source>
        <dbReference type="ARBA" id="ARBA00023295"/>
    </source>
</evidence>
<reference evidence="16 17" key="1">
    <citation type="submission" date="2018-02" db="EMBL/GenBank/DDBJ databases">
        <title>Genome sequence of the basidiomycete white-rot fungus Phlebia centrifuga.</title>
        <authorList>
            <person name="Granchi Z."/>
            <person name="Peng M."/>
            <person name="de Vries R.P."/>
            <person name="Hilden K."/>
            <person name="Makela M.R."/>
            <person name="Grigoriev I."/>
            <person name="Riley R."/>
        </authorList>
    </citation>
    <scope>NUCLEOTIDE SEQUENCE [LARGE SCALE GENOMIC DNA]</scope>
    <source>
        <strain evidence="16 17">FBCC195</strain>
    </source>
</reference>
<gene>
    <name evidence="16" type="ORF">PHLCEN_2v10792</name>
</gene>
<keyword evidence="5 15" id="KW-0378">Hydrolase</keyword>
<protein>
    <recommendedName>
        <fullName evidence="13">galacturonan 1,4-alpha-galacturonidase</fullName>
        <ecNumber evidence="13">3.2.1.67</ecNumber>
    </recommendedName>
</protein>
<dbReference type="GO" id="GO:0046576">
    <property type="term" value="F:rhamnogalacturonan alpha-L-rhamnopyranosyl-(1-&gt;4)-alpha-D-galactopyranosyluronide lyase activity"/>
    <property type="evidence" value="ECO:0007669"/>
    <property type="project" value="UniProtKB-ARBA"/>
</dbReference>
<comment type="caution">
    <text evidence="16">The sequence shown here is derived from an EMBL/GenBank/DDBJ whole genome shotgun (WGS) entry which is preliminary data.</text>
</comment>
<keyword evidence="17" id="KW-1185">Reference proteome</keyword>
<evidence type="ECO:0000256" key="11">
    <source>
        <dbReference type="ARBA" id="ARBA00023326"/>
    </source>
</evidence>
<keyword evidence="4" id="KW-0732">Signal</keyword>
<comment type="similarity">
    <text evidence="2 15">Belongs to the glycosyl hydrolase 28 family.</text>
</comment>
<dbReference type="GO" id="GO:0005975">
    <property type="term" value="P:carbohydrate metabolic process"/>
    <property type="evidence" value="ECO:0007669"/>
    <property type="project" value="InterPro"/>
</dbReference>
<proteinExistence type="inferred from homology"/>
<comment type="catalytic activity">
    <reaction evidence="14">
        <text>[(1-&gt;4)-alpha-D-galacturonosyl](n) + H2O = alpha-D-galacturonate + [(1-&gt;4)-alpha-D-galacturonosyl](n-1)</text>
        <dbReference type="Rhea" id="RHEA:14117"/>
        <dbReference type="Rhea" id="RHEA-COMP:14570"/>
        <dbReference type="Rhea" id="RHEA-COMP:14572"/>
        <dbReference type="ChEBI" id="CHEBI:15377"/>
        <dbReference type="ChEBI" id="CHEBI:58658"/>
        <dbReference type="ChEBI" id="CHEBI:140523"/>
        <dbReference type="EC" id="3.2.1.67"/>
    </reaction>
</comment>
<dbReference type="Gene3D" id="2.160.20.10">
    <property type="entry name" value="Single-stranded right-handed beta-helix, Pectin lyase-like"/>
    <property type="match status" value="2"/>
</dbReference>
<keyword evidence="10" id="KW-0961">Cell wall biogenesis/degradation</keyword>